<keyword evidence="2" id="KW-0121">Carboxypeptidase</keyword>
<dbReference type="GO" id="GO:0008270">
    <property type="term" value="F:zinc ion binding"/>
    <property type="evidence" value="ECO:0007669"/>
    <property type="project" value="InterPro"/>
</dbReference>
<protein>
    <submittedName>
        <fullName evidence="2">Zinc carboxypeptidase</fullName>
    </submittedName>
</protein>
<dbReference type="RefSeq" id="WP_242615642.1">
    <property type="nucleotide sequence ID" value="NZ_SGWV01000011.1"/>
</dbReference>
<dbReference type="GO" id="GO:0004181">
    <property type="term" value="F:metallocarboxypeptidase activity"/>
    <property type="evidence" value="ECO:0007669"/>
    <property type="project" value="InterPro"/>
</dbReference>
<dbReference type="Proteomes" id="UP000293433">
    <property type="component" value="Unassembled WGS sequence"/>
</dbReference>
<sequence>MTSSWHSTWKRWTSPGGWPRPALLADGGGGLPQAPAEWRELEALIALGGERLTTHTLGEVCFDDPSMPAAGTQRLPLLALSLGCERPDAPAVAFFGGVHGLERIGAQVVLAHLRSLLMRLRWDEALQRQLEGLRLVFMPIVNPGGLWLGSRCNPEGIDLMRSAPVEAIDPVAPLVGGHRLGSFLPWYRGKADAPMPVESAALCTLVEQELLGRPFVLSLDCHSGFGLDDRLWFPWAGSRQPYPHLAELQALGDILDQSLLHHRYHFEPQSRQYLTHGDLWDHLAQRAVQRPGGGVFLPLTLEMGSWRWVRKNPRQLLRRDGLFNPLLEHRRERVLRRHLVGLDFMTRAAASWQHWIPVGEAERAALQQRARTRWFDAAGR</sequence>
<evidence type="ECO:0000313" key="2">
    <source>
        <dbReference type="EMBL" id="RZS52284.1"/>
    </source>
</evidence>
<reference evidence="2 3" key="1">
    <citation type="submission" date="2019-02" db="EMBL/GenBank/DDBJ databases">
        <title>Genomic Encyclopedia of Type Strains, Phase IV (KMG-IV): sequencing the most valuable type-strain genomes for metagenomic binning, comparative biology and taxonomic classification.</title>
        <authorList>
            <person name="Goeker M."/>
        </authorList>
    </citation>
    <scope>NUCLEOTIDE SEQUENCE [LARGE SCALE GENOMIC DNA]</scope>
    <source>
        <strain evidence="2 3">DSM 10617</strain>
    </source>
</reference>
<dbReference type="SUPFAM" id="SSF53187">
    <property type="entry name" value="Zn-dependent exopeptidases"/>
    <property type="match status" value="1"/>
</dbReference>
<accession>A0A4Q7LDY7</accession>
<dbReference type="Pfam" id="PF00246">
    <property type="entry name" value="Peptidase_M14"/>
    <property type="match status" value="1"/>
</dbReference>
<proteinExistence type="predicted"/>
<name>A0A4Q7LDY7_9BURK</name>
<dbReference type="EMBL" id="SGWV01000011">
    <property type="protein sequence ID" value="RZS52284.1"/>
    <property type="molecule type" value="Genomic_DNA"/>
</dbReference>
<dbReference type="Gene3D" id="3.40.630.10">
    <property type="entry name" value="Zn peptidases"/>
    <property type="match status" value="1"/>
</dbReference>
<keyword evidence="3" id="KW-1185">Reference proteome</keyword>
<organism evidence="2 3">
    <name type="scientific">Sphaerotilus mobilis</name>
    <dbReference type="NCBI Taxonomy" id="47994"/>
    <lineage>
        <taxon>Bacteria</taxon>
        <taxon>Pseudomonadati</taxon>
        <taxon>Pseudomonadota</taxon>
        <taxon>Betaproteobacteria</taxon>
        <taxon>Burkholderiales</taxon>
        <taxon>Sphaerotilaceae</taxon>
        <taxon>Sphaerotilus</taxon>
    </lineage>
</organism>
<dbReference type="GO" id="GO:0006508">
    <property type="term" value="P:proteolysis"/>
    <property type="evidence" value="ECO:0007669"/>
    <property type="project" value="InterPro"/>
</dbReference>
<evidence type="ECO:0000259" key="1">
    <source>
        <dbReference type="Pfam" id="PF00246"/>
    </source>
</evidence>
<dbReference type="AlphaFoldDB" id="A0A4Q7LDY7"/>
<evidence type="ECO:0000313" key="3">
    <source>
        <dbReference type="Proteomes" id="UP000293433"/>
    </source>
</evidence>
<gene>
    <name evidence="2" type="ORF">EV685_3476</name>
</gene>
<keyword evidence="2" id="KW-0645">Protease</keyword>
<feature type="domain" description="Peptidase M14" evidence="1">
    <location>
        <begin position="85"/>
        <end position="269"/>
    </location>
</feature>
<keyword evidence="2" id="KW-0378">Hydrolase</keyword>
<comment type="caution">
    <text evidence="2">The sequence shown here is derived from an EMBL/GenBank/DDBJ whole genome shotgun (WGS) entry which is preliminary data.</text>
</comment>
<dbReference type="InterPro" id="IPR000834">
    <property type="entry name" value="Peptidase_M14"/>
</dbReference>